<evidence type="ECO:0000313" key="7">
    <source>
        <dbReference type="EMBL" id="CCE81747.1"/>
    </source>
</evidence>
<accession>G8YEZ8</accession>
<dbReference type="InterPro" id="IPR003137">
    <property type="entry name" value="PA_domain"/>
</dbReference>
<sequence length="968" mass="109514">MSDQFVDEKQGFSEKPVLPLYEERKDEEQNGGLKISKKLILIKVVLCMGFCLFLIEPTVFKISSWAKGVRGVVSDYSHFGKTQQEGSLDVFFKALETNLASNWSRKYTAEPHLAGTNFGLAEWTKEKFEEYGLKTTIDQYESLLSYPHEQDLRLLDTRTGEQLYRAPLKEDEIEEDETTKGEGLVPTFLGYAANGNVTSSFVYVNYGTKDDFAYLHKLGVNITGKIAIARYGAIFRGLKIKFAQENGAAGVLLYTDPGDDYGMTPARGFRQYPDGPARQESSVQRGSAQFLGGVGSAPGDPTTPGYASKPGVERQDPYANIGKIPALPISYREVKPILAKLNGHGTKVNLDNWKGELEDFEYWTGPNEDVQLNLYNNQIYNISTLTNVYGEFEGERKDEAIIIGNHRDAWIKGGAGDPNSGSAVLLEIARALGELKASGFKFKRTIILQSFDGEEYGLLGSTEYGEYASKTLKHKVVAYLNLDAAVVGKQLHMSASPLLHDVLRSAASKLTYPEPGVGTLYDHFVKERGDKIGILGSGSDYTVFLEHLGIPSSDVSFNGGKGDPIYQYHSNYDSYYWMANFADKGFVYHNLMAKYLGLVTLELSQKEVIPFSLNKYAKALKEYFNTVAASVPEEWLDEKVHHKGLRKFFNHDFDDETFIRESSNGYYASPFLPRMGCHRSAMIQHLKNDESRKLHSGDHFEATSKVHHTSSNDEEQESESHEHGSRASQKHHEEKTQVKGLKVKPGCHSFNTKKVNKFSKKHANKKSHAMMNHEKDSEMRQSEDTLFEDTGHHELSHRKSSHAKDGHHKAKETQHKDVVISHKFHPVEMGKKHGNVTLRKLLEKTAYDLDRLFNATLDFDAKSEHLQSQYDDDKLSWWQRIKLHFQIKKHNKLAQYFERGFLHKKGLHERPWFKHIVYASGRFTGYQGQTLPGLSEALEDEDFGRFVKWLGVVSRAFKRSFYPISSTN</sequence>
<feature type="compositionally biased region" description="Basic residues" evidence="2">
    <location>
        <begin position="754"/>
        <end position="768"/>
    </location>
</feature>
<evidence type="ECO:0000259" key="4">
    <source>
        <dbReference type="Pfam" id="PF02225"/>
    </source>
</evidence>
<evidence type="ECO:0000259" key="6">
    <source>
        <dbReference type="Pfam" id="PF04389"/>
    </source>
</evidence>
<feature type="domain" description="PA" evidence="4">
    <location>
        <begin position="202"/>
        <end position="274"/>
    </location>
</feature>
<keyword evidence="3" id="KW-1133">Transmembrane helix</keyword>
<evidence type="ECO:0000256" key="3">
    <source>
        <dbReference type="SAM" id="Phobius"/>
    </source>
</evidence>
<dbReference type="PANTHER" id="PTHR10404:SF46">
    <property type="entry name" value="VACUOLAR PROTEIN SORTING-ASSOCIATED PROTEIN 70"/>
    <property type="match status" value="1"/>
</dbReference>
<feature type="compositionally biased region" description="Basic and acidic residues" evidence="2">
    <location>
        <begin position="718"/>
        <end position="737"/>
    </location>
</feature>
<dbReference type="Gene3D" id="1.20.930.40">
    <property type="entry name" value="Transferrin receptor-like, dimerisation domain"/>
    <property type="match status" value="1"/>
</dbReference>
<dbReference type="InterPro" id="IPR007365">
    <property type="entry name" value="TFR-like_dimer_dom"/>
</dbReference>
<name>G8YEZ8_PICSO</name>
<protein>
    <submittedName>
        <fullName evidence="7">Piso0_002414 protein</fullName>
    </submittedName>
</protein>
<feature type="region of interest" description="Disordered" evidence="2">
    <location>
        <begin position="703"/>
        <end position="780"/>
    </location>
</feature>
<evidence type="ECO:0000256" key="2">
    <source>
        <dbReference type="SAM" id="MobiDB-lite"/>
    </source>
</evidence>
<feature type="domain" description="Transferrin receptor-like dimerisation" evidence="5">
    <location>
        <begin position="848"/>
        <end position="959"/>
    </location>
</feature>
<proteinExistence type="inferred from homology"/>
<dbReference type="FunCoup" id="G8YEZ8">
    <property type="interactions" value="201"/>
</dbReference>
<dbReference type="OMA" id="HELSHRK"/>
<dbReference type="InterPro" id="IPR039373">
    <property type="entry name" value="Peptidase_M28B"/>
</dbReference>
<dbReference type="Proteomes" id="UP000005222">
    <property type="component" value="Chromosome I"/>
</dbReference>
<dbReference type="InParanoid" id="G8YEZ8"/>
<dbReference type="FunFam" id="3.50.30.30:FF:000008">
    <property type="entry name" value="Glutamate carboxypeptidase 2"/>
    <property type="match status" value="1"/>
</dbReference>
<dbReference type="InterPro" id="IPR036757">
    <property type="entry name" value="TFR-like_dimer_dom_sf"/>
</dbReference>
<dbReference type="OrthoDB" id="5841748at2759"/>
<evidence type="ECO:0000259" key="5">
    <source>
        <dbReference type="Pfam" id="PF04253"/>
    </source>
</evidence>
<dbReference type="eggNOG" id="KOG2195">
    <property type="taxonomic scope" value="Eukaryota"/>
</dbReference>
<dbReference type="GO" id="GO:0004180">
    <property type="term" value="F:carboxypeptidase activity"/>
    <property type="evidence" value="ECO:0007669"/>
    <property type="project" value="TreeGrafter"/>
</dbReference>
<dbReference type="Pfam" id="PF04389">
    <property type="entry name" value="Peptidase_M28"/>
    <property type="match status" value="1"/>
</dbReference>
<keyword evidence="3" id="KW-0472">Membrane</keyword>
<dbReference type="HOGENOM" id="CLU_005688_2_0_1"/>
<dbReference type="CDD" id="cd02121">
    <property type="entry name" value="PA_GCPII_like"/>
    <property type="match status" value="1"/>
</dbReference>
<keyword evidence="3" id="KW-0812">Transmembrane</keyword>
<dbReference type="Gene3D" id="3.40.630.10">
    <property type="entry name" value="Zn peptidases"/>
    <property type="match status" value="1"/>
</dbReference>
<dbReference type="STRING" id="559304.G8YEZ8"/>
<dbReference type="InterPro" id="IPR007484">
    <property type="entry name" value="Peptidase_M28"/>
</dbReference>
<dbReference type="InterPro" id="IPR046450">
    <property type="entry name" value="PA_dom_sf"/>
</dbReference>
<feature type="transmembrane region" description="Helical" evidence="3">
    <location>
        <begin position="40"/>
        <end position="60"/>
    </location>
</feature>
<dbReference type="SUPFAM" id="SSF47672">
    <property type="entry name" value="Transferrin receptor-like dimerisation domain"/>
    <property type="match status" value="1"/>
</dbReference>
<feature type="region of interest" description="Disordered" evidence="2">
    <location>
        <begin position="291"/>
        <end position="314"/>
    </location>
</feature>
<feature type="domain" description="Peptidase M28" evidence="6">
    <location>
        <begin position="387"/>
        <end position="575"/>
    </location>
</feature>
<dbReference type="Pfam" id="PF02225">
    <property type="entry name" value="PA"/>
    <property type="match status" value="1"/>
</dbReference>
<dbReference type="EMBL" id="FO082051">
    <property type="protein sequence ID" value="CCE81747.1"/>
    <property type="molecule type" value="Genomic_DNA"/>
</dbReference>
<dbReference type="Pfam" id="PF04253">
    <property type="entry name" value="TFR_dimer"/>
    <property type="match status" value="1"/>
</dbReference>
<dbReference type="CDD" id="cd08022">
    <property type="entry name" value="M28_PSMA_like"/>
    <property type="match status" value="1"/>
</dbReference>
<comment type="similarity">
    <text evidence="1">Belongs to the peptidase M28 family. M28B subfamily.</text>
</comment>
<dbReference type="FunFam" id="3.40.630.10:FF:000101">
    <property type="entry name" value="N-acetylated alpha-linked acidic dipeptidase like 1"/>
    <property type="match status" value="1"/>
</dbReference>
<dbReference type="SUPFAM" id="SSF52025">
    <property type="entry name" value="PA domain"/>
    <property type="match status" value="1"/>
</dbReference>
<gene>
    <name evidence="7" type="primary">Piso0_002414</name>
    <name evidence="7" type="ORF">GNLVRS01_PISO0I09666g</name>
</gene>
<dbReference type="Gene3D" id="3.50.30.30">
    <property type="match status" value="1"/>
</dbReference>
<reference evidence="7 8" key="1">
    <citation type="journal article" date="2012" name="G3 (Bethesda)">
        <title>Pichia sorbitophila, an interspecies yeast hybrid reveals early steps of genome resolution following polyploidization.</title>
        <authorList>
            <person name="Leh Louis V."/>
            <person name="Despons L."/>
            <person name="Friedrich A."/>
            <person name="Martin T."/>
            <person name="Durrens P."/>
            <person name="Casaregola S."/>
            <person name="Neuveglise C."/>
            <person name="Fairhead C."/>
            <person name="Marck C."/>
            <person name="Cruz J.A."/>
            <person name="Straub M.L."/>
            <person name="Kugler V."/>
            <person name="Sacerdot C."/>
            <person name="Uzunov Z."/>
            <person name="Thierry A."/>
            <person name="Weiss S."/>
            <person name="Bleykasten C."/>
            <person name="De Montigny J."/>
            <person name="Jacques N."/>
            <person name="Jung P."/>
            <person name="Lemaire M."/>
            <person name="Mallet S."/>
            <person name="Morel G."/>
            <person name="Richard G.F."/>
            <person name="Sarkar A."/>
            <person name="Savel G."/>
            <person name="Schacherer J."/>
            <person name="Seret M.L."/>
            <person name="Talla E."/>
            <person name="Samson G."/>
            <person name="Jubin C."/>
            <person name="Poulain J."/>
            <person name="Vacherie B."/>
            <person name="Barbe V."/>
            <person name="Pelletier E."/>
            <person name="Sherman D.J."/>
            <person name="Westhof E."/>
            <person name="Weissenbach J."/>
            <person name="Baret P.V."/>
            <person name="Wincker P."/>
            <person name="Gaillardin C."/>
            <person name="Dujon B."/>
            <person name="Souciet J.L."/>
        </authorList>
    </citation>
    <scope>NUCLEOTIDE SEQUENCE [LARGE SCALE GENOMIC DNA]</scope>
    <source>
        <strain evidence="8">ATCC MYA-4447 / BCRC 22081 / CBS 7064 / NBRC 10061 / NRRL Y-12695</strain>
    </source>
</reference>
<dbReference type="SUPFAM" id="SSF53187">
    <property type="entry name" value="Zn-dependent exopeptidases"/>
    <property type="match status" value="1"/>
</dbReference>
<dbReference type="PANTHER" id="PTHR10404">
    <property type="entry name" value="N-ACETYLATED-ALPHA-LINKED ACIDIC DIPEPTIDASE"/>
    <property type="match status" value="1"/>
</dbReference>
<dbReference type="AlphaFoldDB" id="G8YEZ8"/>
<organism evidence="7 8">
    <name type="scientific">Pichia sorbitophila (strain ATCC MYA-4447 / BCRC 22081 / CBS 7064 / NBRC 10061 / NRRL Y-12695)</name>
    <name type="common">Hybrid yeast</name>
    <dbReference type="NCBI Taxonomy" id="559304"/>
    <lineage>
        <taxon>Eukaryota</taxon>
        <taxon>Fungi</taxon>
        <taxon>Dikarya</taxon>
        <taxon>Ascomycota</taxon>
        <taxon>Saccharomycotina</taxon>
        <taxon>Pichiomycetes</taxon>
        <taxon>Debaryomycetaceae</taxon>
        <taxon>Millerozyma</taxon>
    </lineage>
</organism>
<keyword evidence="8" id="KW-1185">Reference proteome</keyword>
<evidence type="ECO:0000256" key="1">
    <source>
        <dbReference type="ARBA" id="ARBA00005634"/>
    </source>
</evidence>
<feature type="compositionally biased region" description="Basic and acidic residues" evidence="2">
    <location>
        <begin position="771"/>
        <end position="780"/>
    </location>
</feature>
<evidence type="ECO:0000313" key="8">
    <source>
        <dbReference type="Proteomes" id="UP000005222"/>
    </source>
</evidence>